<feature type="region of interest" description="Disordered" evidence="1">
    <location>
        <begin position="246"/>
        <end position="316"/>
    </location>
</feature>
<gene>
    <name evidence="2" type="ORF">ECRASSUSDP1_LOCUS12220</name>
</gene>
<feature type="compositionally biased region" description="Basic residues" evidence="1">
    <location>
        <begin position="290"/>
        <end position="301"/>
    </location>
</feature>
<dbReference type="Proteomes" id="UP001295684">
    <property type="component" value="Unassembled WGS sequence"/>
</dbReference>
<dbReference type="PROSITE" id="PS50096">
    <property type="entry name" value="IQ"/>
    <property type="match status" value="1"/>
</dbReference>
<sequence length="316" mass="37042">MIRIDKPNLPSIDRLNQTTTSQYRSASLYDPTPKFGICGKIGLRRTSNFTSQFRPRLVSAKRSPRKHSNIPLRSSKRVFITPKLLKNHNISMVVQNLEYRVKVLRSKKKICTSMGKRVKMTPEMEKLSIRESFPYKVLIKRDKLAAKVIQRWWRERKVTRQVVQRLRQRYKVKCAILVQRVWRGYICRKRLNEIKEAQLKQGRSVLGNVFSKFVLKFGMKKITNIKKIDILLGELDDHLKKYDEKVDPEIPKNAENSPKPDSKPDQPTNPKPTKTSKTQKRKSIWGSKVRPLKKKPIKRKPLYPSSKRSTKRVSGR</sequence>
<accession>A0AAD1XGB8</accession>
<dbReference type="InterPro" id="IPR000048">
    <property type="entry name" value="IQ_motif_EF-hand-BS"/>
</dbReference>
<dbReference type="EMBL" id="CAMPGE010012117">
    <property type="protein sequence ID" value="CAI2370901.1"/>
    <property type="molecule type" value="Genomic_DNA"/>
</dbReference>
<name>A0AAD1XGB8_EUPCR</name>
<organism evidence="2 3">
    <name type="scientific">Euplotes crassus</name>
    <dbReference type="NCBI Taxonomy" id="5936"/>
    <lineage>
        <taxon>Eukaryota</taxon>
        <taxon>Sar</taxon>
        <taxon>Alveolata</taxon>
        <taxon>Ciliophora</taxon>
        <taxon>Intramacronucleata</taxon>
        <taxon>Spirotrichea</taxon>
        <taxon>Hypotrichia</taxon>
        <taxon>Euplotida</taxon>
        <taxon>Euplotidae</taxon>
        <taxon>Moneuplotes</taxon>
    </lineage>
</organism>
<reference evidence="2" key="1">
    <citation type="submission" date="2023-07" db="EMBL/GenBank/DDBJ databases">
        <authorList>
            <consortium name="AG Swart"/>
            <person name="Singh M."/>
            <person name="Singh A."/>
            <person name="Seah K."/>
            <person name="Emmerich C."/>
        </authorList>
    </citation>
    <scope>NUCLEOTIDE SEQUENCE</scope>
    <source>
        <strain evidence="2">DP1</strain>
    </source>
</reference>
<dbReference type="AlphaFoldDB" id="A0AAD1XGB8"/>
<proteinExistence type="predicted"/>
<dbReference type="Gene3D" id="1.20.5.190">
    <property type="match status" value="1"/>
</dbReference>
<feature type="compositionally biased region" description="Basic and acidic residues" evidence="1">
    <location>
        <begin position="246"/>
        <end position="264"/>
    </location>
</feature>
<protein>
    <submittedName>
        <fullName evidence="2">Uncharacterized protein</fullName>
    </submittedName>
</protein>
<comment type="caution">
    <text evidence="2">The sequence shown here is derived from an EMBL/GenBank/DDBJ whole genome shotgun (WGS) entry which is preliminary data.</text>
</comment>
<evidence type="ECO:0000313" key="2">
    <source>
        <dbReference type="EMBL" id="CAI2370901.1"/>
    </source>
</evidence>
<dbReference type="Pfam" id="PF00612">
    <property type="entry name" value="IQ"/>
    <property type="match status" value="1"/>
</dbReference>
<keyword evidence="3" id="KW-1185">Reference proteome</keyword>
<dbReference type="SMART" id="SM00015">
    <property type="entry name" value="IQ"/>
    <property type="match status" value="1"/>
</dbReference>
<dbReference type="CDD" id="cd23767">
    <property type="entry name" value="IQCD"/>
    <property type="match status" value="1"/>
</dbReference>
<evidence type="ECO:0000256" key="1">
    <source>
        <dbReference type="SAM" id="MobiDB-lite"/>
    </source>
</evidence>
<evidence type="ECO:0000313" key="3">
    <source>
        <dbReference type="Proteomes" id="UP001295684"/>
    </source>
</evidence>